<accession>A0ABY8QMY4</accession>
<evidence type="ECO:0000313" key="12">
    <source>
        <dbReference type="EMBL" id="WGW05905.1"/>
    </source>
</evidence>
<feature type="region of interest" description="Disordered" evidence="9">
    <location>
        <begin position="66"/>
        <end position="125"/>
    </location>
</feature>
<keyword evidence="5 10" id="KW-0812">Transmembrane</keyword>
<protein>
    <submittedName>
        <fullName evidence="12">Type II secretion system protein N</fullName>
    </submittedName>
</protein>
<feature type="compositionally biased region" description="Pro residues" evidence="9">
    <location>
        <begin position="94"/>
        <end position="120"/>
    </location>
</feature>
<evidence type="ECO:0000256" key="5">
    <source>
        <dbReference type="ARBA" id="ARBA00022692"/>
    </source>
</evidence>
<reference evidence="12 13" key="1">
    <citation type="submission" date="2023-05" db="EMBL/GenBank/DDBJ databases">
        <title>YMD87, complete Genome.</title>
        <authorList>
            <person name="Zhang J."/>
            <person name="Xu X."/>
        </authorList>
    </citation>
    <scope>NUCLEOTIDE SEQUENCE [LARGE SCALE GENOMIC DNA]</scope>
    <source>
        <strain evidence="12 13">YMD87</strain>
        <plasmid evidence="12 13">unnamed1</plasmid>
    </source>
</reference>
<keyword evidence="2" id="KW-0813">Transport</keyword>
<evidence type="ECO:0000256" key="1">
    <source>
        <dbReference type="ARBA" id="ARBA00004533"/>
    </source>
</evidence>
<comment type="subcellular location">
    <subcellularLocation>
        <location evidence="1">Cell inner membrane</location>
    </subcellularLocation>
</comment>
<keyword evidence="3" id="KW-1003">Cell membrane</keyword>
<evidence type="ECO:0000256" key="4">
    <source>
        <dbReference type="ARBA" id="ARBA00022519"/>
    </source>
</evidence>
<sequence>MTAYYPTSIPNRPDRVYAAAGWGELLDGRMRWLAWIVTLAMLALAGQAGHVLWQALSAPEQQLAAPSLPMTAPGTPDQVAARPPRSWPALFGEPQPPKPPEPQPPAPQPEPQPPKPPKPPLASLGYDLKGMVQMGDATWAMVNHPTGEQLVRVGDKLAETIEITRIDDKGVWISRDGDDPELLGFAE</sequence>
<name>A0ABY8QMY4_9RHOB</name>
<feature type="domain" description="Type II secretion system protein GspC N-terminal" evidence="11">
    <location>
        <begin position="39"/>
        <end position="181"/>
    </location>
</feature>
<dbReference type="Pfam" id="PF11356">
    <property type="entry name" value="T2SSC"/>
    <property type="match status" value="1"/>
</dbReference>
<dbReference type="RefSeq" id="WP_282302528.1">
    <property type="nucleotide sequence ID" value="NZ_CP124617.1"/>
</dbReference>
<evidence type="ECO:0000256" key="6">
    <source>
        <dbReference type="ARBA" id="ARBA00022927"/>
    </source>
</evidence>
<evidence type="ECO:0000256" key="10">
    <source>
        <dbReference type="SAM" id="Phobius"/>
    </source>
</evidence>
<keyword evidence="6" id="KW-0653">Protein transport</keyword>
<evidence type="ECO:0000313" key="13">
    <source>
        <dbReference type="Proteomes" id="UP001241605"/>
    </source>
</evidence>
<dbReference type="EMBL" id="CP124617">
    <property type="protein sequence ID" value="WGW05905.1"/>
    <property type="molecule type" value="Genomic_DNA"/>
</dbReference>
<organism evidence="12 13">
    <name type="scientific">Tropicibacter oceani</name>
    <dbReference type="NCBI Taxonomy" id="3058420"/>
    <lineage>
        <taxon>Bacteria</taxon>
        <taxon>Pseudomonadati</taxon>
        <taxon>Pseudomonadota</taxon>
        <taxon>Alphaproteobacteria</taxon>
        <taxon>Rhodobacterales</taxon>
        <taxon>Roseobacteraceae</taxon>
        <taxon>Tropicibacter</taxon>
    </lineage>
</organism>
<gene>
    <name evidence="12" type="ORF">QF118_19215</name>
</gene>
<keyword evidence="8 10" id="KW-0472">Membrane</keyword>
<feature type="transmembrane region" description="Helical" evidence="10">
    <location>
        <begin position="32"/>
        <end position="53"/>
    </location>
</feature>
<evidence type="ECO:0000256" key="3">
    <source>
        <dbReference type="ARBA" id="ARBA00022475"/>
    </source>
</evidence>
<dbReference type="Proteomes" id="UP001241605">
    <property type="component" value="Plasmid unnamed1"/>
</dbReference>
<keyword evidence="12" id="KW-0614">Plasmid</keyword>
<dbReference type="InterPro" id="IPR024961">
    <property type="entry name" value="T2SS_GspC_N"/>
</dbReference>
<geneLocation type="plasmid" evidence="12 13">
    <name>unnamed1</name>
</geneLocation>
<evidence type="ECO:0000256" key="2">
    <source>
        <dbReference type="ARBA" id="ARBA00022448"/>
    </source>
</evidence>
<evidence type="ECO:0000256" key="7">
    <source>
        <dbReference type="ARBA" id="ARBA00022989"/>
    </source>
</evidence>
<evidence type="ECO:0000259" key="11">
    <source>
        <dbReference type="Pfam" id="PF11356"/>
    </source>
</evidence>
<keyword evidence="7 10" id="KW-1133">Transmembrane helix</keyword>
<keyword evidence="13" id="KW-1185">Reference proteome</keyword>
<keyword evidence="4" id="KW-0997">Cell inner membrane</keyword>
<evidence type="ECO:0000256" key="8">
    <source>
        <dbReference type="ARBA" id="ARBA00023136"/>
    </source>
</evidence>
<evidence type="ECO:0000256" key="9">
    <source>
        <dbReference type="SAM" id="MobiDB-lite"/>
    </source>
</evidence>
<proteinExistence type="predicted"/>